<dbReference type="SUPFAM" id="SSF103473">
    <property type="entry name" value="MFS general substrate transporter"/>
    <property type="match status" value="1"/>
</dbReference>
<evidence type="ECO:0000259" key="6">
    <source>
        <dbReference type="PROSITE" id="PS50850"/>
    </source>
</evidence>
<dbReference type="Gene3D" id="1.20.1250.20">
    <property type="entry name" value="MFS general substrate transporter like domains"/>
    <property type="match status" value="1"/>
</dbReference>
<dbReference type="PANTHER" id="PTHR21576">
    <property type="entry name" value="UNCHARACTERIZED NODULIN-LIKE PROTEIN"/>
    <property type="match status" value="1"/>
</dbReference>
<evidence type="ECO:0000256" key="5">
    <source>
        <dbReference type="SAM" id="Phobius"/>
    </source>
</evidence>
<dbReference type="PANTHER" id="PTHR21576:SF158">
    <property type="entry name" value="RIBOSOMAL RNA-PROCESSING PROTEIN 12-LIKE CONSERVED DOMAIN-CONTAINING PROTEIN"/>
    <property type="match status" value="1"/>
</dbReference>
<feature type="transmembrane region" description="Helical" evidence="5">
    <location>
        <begin position="96"/>
        <end position="117"/>
    </location>
</feature>
<sequence length="269" mass="29026">MVVVTSLAQLLKPPHKVLQFIKEYGDVGRLKQEGMAREKALTEGKPLAMVKKEDFTPKEMLGTVQFYMIWFMYACGAGAGLMIISKLAAIADKQAGITMGFALVAVLAIGNGAGRIIAGMLSDKIGRKATMFICFALQAILILLLSRATQGSILANLFALVFISAMVGANYGANLSLFPSITKDFYGLKNFGINYGLVFTSWGVGGFMLAKLAGVMYVKHQTFNIAYYSASVLLVLAAIMVFFVKAPHHITEPEPDTVEPAPDPVESEP</sequence>
<feature type="transmembrane region" description="Helical" evidence="5">
    <location>
        <begin position="129"/>
        <end position="146"/>
    </location>
</feature>
<evidence type="ECO:0000256" key="3">
    <source>
        <dbReference type="ARBA" id="ARBA00022989"/>
    </source>
</evidence>
<evidence type="ECO:0000256" key="1">
    <source>
        <dbReference type="ARBA" id="ARBA00004141"/>
    </source>
</evidence>
<dbReference type="PROSITE" id="PS50850">
    <property type="entry name" value="MFS"/>
    <property type="match status" value="1"/>
</dbReference>
<accession>X0V6X7</accession>
<keyword evidence="3 5" id="KW-1133">Transmembrane helix</keyword>
<evidence type="ECO:0000313" key="7">
    <source>
        <dbReference type="EMBL" id="GAG13865.1"/>
    </source>
</evidence>
<name>X0V6X7_9ZZZZ</name>
<feature type="transmembrane region" description="Helical" evidence="5">
    <location>
        <begin position="225"/>
        <end position="244"/>
    </location>
</feature>
<dbReference type="AlphaFoldDB" id="X0V6X7"/>
<dbReference type="Pfam" id="PF07690">
    <property type="entry name" value="MFS_1"/>
    <property type="match status" value="1"/>
</dbReference>
<dbReference type="GO" id="GO:0022857">
    <property type="term" value="F:transmembrane transporter activity"/>
    <property type="evidence" value="ECO:0007669"/>
    <property type="project" value="InterPro"/>
</dbReference>
<dbReference type="GO" id="GO:0016020">
    <property type="term" value="C:membrane"/>
    <property type="evidence" value="ECO:0007669"/>
    <property type="project" value="UniProtKB-SubCell"/>
</dbReference>
<protein>
    <recommendedName>
        <fullName evidence="6">Major facilitator superfamily (MFS) profile domain-containing protein</fullName>
    </recommendedName>
</protein>
<feature type="transmembrane region" description="Helical" evidence="5">
    <location>
        <begin position="193"/>
        <end position="213"/>
    </location>
</feature>
<reference evidence="7" key="1">
    <citation type="journal article" date="2014" name="Front. Microbiol.">
        <title>High frequency of phylogenetically diverse reductive dehalogenase-homologous genes in deep subseafloor sedimentary metagenomes.</title>
        <authorList>
            <person name="Kawai M."/>
            <person name="Futagami T."/>
            <person name="Toyoda A."/>
            <person name="Takaki Y."/>
            <person name="Nishi S."/>
            <person name="Hori S."/>
            <person name="Arai W."/>
            <person name="Tsubouchi T."/>
            <person name="Morono Y."/>
            <person name="Uchiyama I."/>
            <person name="Ito T."/>
            <person name="Fujiyama A."/>
            <person name="Inagaki F."/>
            <person name="Takami H."/>
        </authorList>
    </citation>
    <scope>NUCLEOTIDE SEQUENCE</scope>
    <source>
        <strain evidence="7">Expedition CK06-06</strain>
    </source>
</reference>
<keyword evidence="2 5" id="KW-0812">Transmembrane</keyword>
<keyword evidence="4 5" id="KW-0472">Membrane</keyword>
<dbReference type="InterPro" id="IPR036259">
    <property type="entry name" value="MFS_trans_sf"/>
</dbReference>
<evidence type="ECO:0000256" key="4">
    <source>
        <dbReference type="ARBA" id="ARBA00023136"/>
    </source>
</evidence>
<comment type="subcellular location">
    <subcellularLocation>
        <location evidence="1">Membrane</location>
        <topology evidence="1">Multi-pass membrane protein</topology>
    </subcellularLocation>
</comment>
<evidence type="ECO:0000256" key="2">
    <source>
        <dbReference type="ARBA" id="ARBA00022692"/>
    </source>
</evidence>
<gene>
    <name evidence="7" type="ORF">S01H1_35948</name>
</gene>
<organism evidence="7">
    <name type="scientific">marine sediment metagenome</name>
    <dbReference type="NCBI Taxonomy" id="412755"/>
    <lineage>
        <taxon>unclassified sequences</taxon>
        <taxon>metagenomes</taxon>
        <taxon>ecological metagenomes</taxon>
    </lineage>
</organism>
<comment type="caution">
    <text evidence="7">The sequence shown here is derived from an EMBL/GenBank/DDBJ whole genome shotgun (WGS) entry which is preliminary data.</text>
</comment>
<feature type="transmembrane region" description="Helical" evidence="5">
    <location>
        <begin position="153"/>
        <end position="173"/>
    </location>
</feature>
<feature type="non-terminal residue" evidence="7">
    <location>
        <position position="269"/>
    </location>
</feature>
<proteinExistence type="predicted"/>
<dbReference type="InterPro" id="IPR011701">
    <property type="entry name" value="MFS"/>
</dbReference>
<dbReference type="InterPro" id="IPR020846">
    <property type="entry name" value="MFS_dom"/>
</dbReference>
<feature type="domain" description="Major facilitator superfamily (MFS) profile" evidence="6">
    <location>
        <begin position="62"/>
        <end position="269"/>
    </location>
</feature>
<dbReference type="EMBL" id="BARS01022489">
    <property type="protein sequence ID" value="GAG13865.1"/>
    <property type="molecule type" value="Genomic_DNA"/>
</dbReference>
<feature type="transmembrane region" description="Helical" evidence="5">
    <location>
        <begin position="64"/>
        <end position="84"/>
    </location>
</feature>